<dbReference type="AlphaFoldDB" id="A0A8J8WAH1"/>
<dbReference type="Proteomes" id="UP000770661">
    <property type="component" value="Unassembled WGS sequence"/>
</dbReference>
<evidence type="ECO:0000313" key="2">
    <source>
        <dbReference type="EMBL" id="KAG0697479.1"/>
    </source>
</evidence>
<dbReference type="OrthoDB" id="6774983at2759"/>
<organism evidence="2 3">
    <name type="scientific">Chionoecetes opilio</name>
    <name type="common">Atlantic snow crab</name>
    <name type="synonym">Cancer opilio</name>
    <dbReference type="NCBI Taxonomy" id="41210"/>
    <lineage>
        <taxon>Eukaryota</taxon>
        <taxon>Metazoa</taxon>
        <taxon>Ecdysozoa</taxon>
        <taxon>Arthropoda</taxon>
        <taxon>Crustacea</taxon>
        <taxon>Multicrustacea</taxon>
        <taxon>Malacostraca</taxon>
        <taxon>Eumalacostraca</taxon>
        <taxon>Eucarida</taxon>
        <taxon>Decapoda</taxon>
        <taxon>Pleocyemata</taxon>
        <taxon>Brachyura</taxon>
        <taxon>Eubrachyura</taxon>
        <taxon>Majoidea</taxon>
        <taxon>Majidae</taxon>
        <taxon>Chionoecetes</taxon>
    </lineage>
</organism>
<reference evidence="2" key="1">
    <citation type="submission" date="2020-07" db="EMBL/GenBank/DDBJ databases">
        <title>The High-quality genome of the commercially important snow crab, Chionoecetes opilio.</title>
        <authorList>
            <person name="Jeong J.-H."/>
            <person name="Ryu S."/>
        </authorList>
    </citation>
    <scope>NUCLEOTIDE SEQUENCE</scope>
    <source>
        <strain evidence="2">MADBK_172401_WGS</strain>
        <tissue evidence="2">Digestive gland</tissue>
    </source>
</reference>
<evidence type="ECO:0000256" key="1">
    <source>
        <dbReference type="SAM" id="MobiDB-lite"/>
    </source>
</evidence>
<protein>
    <submittedName>
        <fullName evidence="2">Uncharacterized protein</fullName>
    </submittedName>
</protein>
<feature type="compositionally biased region" description="Polar residues" evidence="1">
    <location>
        <begin position="38"/>
        <end position="53"/>
    </location>
</feature>
<feature type="region of interest" description="Disordered" evidence="1">
    <location>
        <begin position="1"/>
        <end position="151"/>
    </location>
</feature>
<proteinExistence type="predicted"/>
<comment type="caution">
    <text evidence="2">The sequence shown here is derived from an EMBL/GenBank/DDBJ whole genome shotgun (WGS) entry which is preliminary data.</text>
</comment>
<sequence>MSGELSFRLEFGQQVGRPTLPYRHLKNEYTAGRAFQQERVTQNPDPIQHTQQRLQDDAKDEEEDSWISGEELYTEGSSDDEAGGHTHAHPHAHTHTHTRSPASAPPPASTTPEALKSPGQRPLPTTPSAASEPALQSDPHLTETTRRLSLMGLEQVGAAAQGSTTQAEEVEEQEEVMLWRPKRGSIKLPHIDLDPPAPALLSQVSG</sequence>
<feature type="compositionally biased region" description="Basic residues" evidence="1">
    <location>
        <begin position="86"/>
        <end position="98"/>
    </location>
</feature>
<gene>
    <name evidence="2" type="ORF">GWK47_026312</name>
</gene>
<dbReference type="EMBL" id="JACEEZ010025785">
    <property type="protein sequence ID" value="KAG0697479.1"/>
    <property type="molecule type" value="Genomic_DNA"/>
</dbReference>
<feature type="region of interest" description="Disordered" evidence="1">
    <location>
        <begin position="186"/>
        <end position="206"/>
    </location>
</feature>
<keyword evidence="3" id="KW-1185">Reference proteome</keyword>
<evidence type="ECO:0000313" key="3">
    <source>
        <dbReference type="Proteomes" id="UP000770661"/>
    </source>
</evidence>
<name>A0A8J8WAH1_CHIOP</name>
<accession>A0A8J8WAH1</accession>